<accession>A0A437SGB7</accession>
<reference evidence="1 2" key="1">
    <citation type="submission" date="2018-01" db="EMBL/GenBank/DDBJ databases">
        <title>Complete genome sequence of G25-42.</title>
        <authorList>
            <person name="Zheng Z."/>
            <person name="Sun M."/>
        </authorList>
    </citation>
    <scope>NUCLEOTIDE SEQUENCE [LARGE SCALE GENOMIC DNA]</scope>
    <source>
        <strain evidence="1 2">G25-42</strain>
    </source>
</reference>
<dbReference type="Proteomes" id="UP000286687">
    <property type="component" value="Unassembled WGS sequence"/>
</dbReference>
<dbReference type="AlphaFoldDB" id="A0A437SGB7"/>
<gene>
    <name evidence="1" type="ORF">BM74_19260</name>
</gene>
<dbReference type="EMBL" id="LDER01000243">
    <property type="protein sequence ID" value="RVU62743.1"/>
    <property type="molecule type" value="Genomic_DNA"/>
</dbReference>
<name>A0A437SGB7_BACTU</name>
<comment type="caution">
    <text evidence="1">The sequence shown here is derived from an EMBL/GenBank/DDBJ whole genome shotgun (WGS) entry which is preliminary data.</text>
</comment>
<dbReference type="RefSeq" id="WP_127813963.1">
    <property type="nucleotide sequence ID" value="NZ_LDER01000243.1"/>
</dbReference>
<proteinExistence type="predicted"/>
<protein>
    <submittedName>
        <fullName evidence="1">Uncharacterized protein</fullName>
    </submittedName>
</protein>
<organism evidence="1 2">
    <name type="scientific">Bacillus thuringiensis</name>
    <dbReference type="NCBI Taxonomy" id="1428"/>
    <lineage>
        <taxon>Bacteria</taxon>
        <taxon>Bacillati</taxon>
        <taxon>Bacillota</taxon>
        <taxon>Bacilli</taxon>
        <taxon>Bacillales</taxon>
        <taxon>Bacillaceae</taxon>
        <taxon>Bacillus</taxon>
        <taxon>Bacillus cereus group</taxon>
    </lineage>
</organism>
<sequence length="83" mass="9160">MSENKLTIKVNADTTEVLKQMKEITESDNECAAALEELGKVKGGSFNKDEQKDIQVSIVLGGMVTAESIVKMINKPDEIKRTF</sequence>
<evidence type="ECO:0000313" key="2">
    <source>
        <dbReference type="Proteomes" id="UP000286687"/>
    </source>
</evidence>
<evidence type="ECO:0000313" key="1">
    <source>
        <dbReference type="EMBL" id="RVU62743.1"/>
    </source>
</evidence>